<accession>A0ABP7T910</accession>
<keyword evidence="3" id="KW-1185">Reference proteome</keyword>
<evidence type="ECO:0000313" key="2">
    <source>
        <dbReference type="EMBL" id="GAA4022828.1"/>
    </source>
</evidence>
<dbReference type="EMBL" id="BAAAZE010000008">
    <property type="protein sequence ID" value="GAA4022828.1"/>
    <property type="molecule type" value="Genomic_DNA"/>
</dbReference>
<name>A0ABP7T910_9BURK</name>
<feature type="region of interest" description="Disordered" evidence="1">
    <location>
        <begin position="1"/>
        <end position="23"/>
    </location>
</feature>
<evidence type="ECO:0000313" key="3">
    <source>
        <dbReference type="Proteomes" id="UP001501353"/>
    </source>
</evidence>
<comment type="caution">
    <text evidence="2">The sequence shown here is derived from an EMBL/GenBank/DDBJ whole genome shotgun (WGS) entry which is preliminary data.</text>
</comment>
<protein>
    <submittedName>
        <fullName evidence="2">Uncharacterized protein</fullName>
    </submittedName>
</protein>
<dbReference type="Proteomes" id="UP001501353">
    <property type="component" value="Unassembled WGS sequence"/>
</dbReference>
<gene>
    <name evidence="2" type="ORF">GCM10022212_20180</name>
</gene>
<sequence length="56" mass="6152">MMGIYAHAGSAERAARSSYSDSVPRTCPFSVWFGVSGFQGNNTDLKFGLFWQGMKV</sequence>
<organism evidence="2 3">
    <name type="scientific">Actimicrobium antarcticum</name>
    <dbReference type="NCBI Taxonomy" id="1051899"/>
    <lineage>
        <taxon>Bacteria</taxon>
        <taxon>Pseudomonadati</taxon>
        <taxon>Pseudomonadota</taxon>
        <taxon>Betaproteobacteria</taxon>
        <taxon>Burkholderiales</taxon>
        <taxon>Oxalobacteraceae</taxon>
        <taxon>Actimicrobium</taxon>
    </lineage>
</organism>
<proteinExistence type="predicted"/>
<evidence type="ECO:0000256" key="1">
    <source>
        <dbReference type="SAM" id="MobiDB-lite"/>
    </source>
</evidence>
<reference evidence="3" key="1">
    <citation type="journal article" date="2019" name="Int. J. Syst. Evol. Microbiol.">
        <title>The Global Catalogue of Microorganisms (GCM) 10K type strain sequencing project: providing services to taxonomists for standard genome sequencing and annotation.</title>
        <authorList>
            <consortium name="The Broad Institute Genomics Platform"/>
            <consortium name="The Broad Institute Genome Sequencing Center for Infectious Disease"/>
            <person name="Wu L."/>
            <person name="Ma J."/>
        </authorList>
    </citation>
    <scope>NUCLEOTIDE SEQUENCE [LARGE SCALE GENOMIC DNA]</scope>
    <source>
        <strain evidence="3">JCM 16673</strain>
    </source>
</reference>